<sequence length="90" mass="10119">MNQSIIFPDVQSWNEDARHIVFPAQCQGALIECIVTVAVLEELSGQSITSQEDAIRFFSLYRFDLEELAEQLIDDEAYNALGQIDLVVGK</sequence>
<dbReference type="Pfam" id="PF07369">
    <property type="entry name" value="DUF1488"/>
    <property type="match status" value="1"/>
</dbReference>
<organism evidence="1 2">
    <name type="scientific">Vibrio rhizosphaerae</name>
    <dbReference type="NCBI Taxonomy" id="398736"/>
    <lineage>
        <taxon>Bacteria</taxon>
        <taxon>Pseudomonadati</taxon>
        <taxon>Pseudomonadota</taxon>
        <taxon>Gammaproteobacteria</taxon>
        <taxon>Vibrionales</taxon>
        <taxon>Vibrionaceae</taxon>
        <taxon>Vibrio</taxon>
    </lineage>
</organism>
<dbReference type="Proteomes" id="UP001279860">
    <property type="component" value="Unassembled WGS sequence"/>
</dbReference>
<dbReference type="InterPro" id="IPR036692">
    <property type="entry name" value="Shew3726-like_sf"/>
</dbReference>
<comment type="caution">
    <text evidence="1">The sequence shown here is derived from an EMBL/GenBank/DDBJ whole genome shotgun (WGS) entry which is preliminary data.</text>
</comment>
<gene>
    <name evidence="1" type="ORF">SBX64_02645</name>
</gene>
<protein>
    <submittedName>
        <fullName evidence="1">DUF1488 domain-containing protein</fullName>
    </submittedName>
</protein>
<evidence type="ECO:0000313" key="2">
    <source>
        <dbReference type="Proteomes" id="UP001279860"/>
    </source>
</evidence>
<dbReference type="EMBL" id="JAWRCP010000001">
    <property type="protein sequence ID" value="MDW6091463.1"/>
    <property type="molecule type" value="Genomic_DNA"/>
</dbReference>
<keyword evidence="2" id="KW-1185">Reference proteome</keyword>
<proteinExistence type="predicted"/>
<dbReference type="InterPro" id="IPR009962">
    <property type="entry name" value="DUF1488"/>
</dbReference>
<dbReference type="Gene3D" id="3.30.160.140">
    <property type="entry name" value="Shew3726-like"/>
    <property type="match status" value="1"/>
</dbReference>
<dbReference type="SUPFAM" id="SSF160272">
    <property type="entry name" value="Shew3726-like"/>
    <property type="match status" value="1"/>
</dbReference>
<reference evidence="1 2" key="1">
    <citation type="submission" date="2023-11" db="EMBL/GenBank/DDBJ databases">
        <title>Plant-associative lifestyle of Vibrio porteresiae and its evolutionary dynamics.</title>
        <authorList>
            <person name="Rameshkumar N."/>
            <person name="Kirti K."/>
        </authorList>
    </citation>
    <scope>NUCLEOTIDE SEQUENCE [LARGE SCALE GENOMIC DNA]</scope>
    <source>
        <strain evidence="1 2">MSSRF7</strain>
    </source>
</reference>
<accession>A0ABU4IRA3</accession>
<dbReference type="RefSeq" id="WP_038180342.1">
    <property type="nucleotide sequence ID" value="NZ_AP024903.1"/>
</dbReference>
<evidence type="ECO:0000313" key="1">
    <source>
        <dbReference type="EMBL" id="MDW6091463.1"/>
    </source>
</evidence>
<name>A0ABU4IRA3_9VIBR</name>